<keyword evidence="7" id="KW-1185">Reference proteome</keyword>
<dbReference type="AlphaFoldDB" id="A0A3Q4G3S9"/>
<keyword evidence="4" id="KW-0472">Membrane</keyword>
<organism evidence="6 7">
    <name type="scientific">Neolamprologus brichardi</name>
    <name type="common">Fairy cichlid</name>
    <name type="synonym">Lamprologus brichardi</name>
    <dbReference type="NCBI Taxonomy" id="32507"/>
    <lineage>
        <taxon>Eukaryota</taxon>
        <taxon>Metazoa</taxon>
        <taxon>Chordata</taxon>
        <taxon>Craniata</taxon>
        <taxon>Vertebrata</taxon>
        <taxon>Euteleostomi</taxon>
        <taxon>Actinopterygii</taxon>
        <taxon>Neopterygii</taxon>
        <taxon>Teleostei</taxon>
        <taxon>Neoteleostei</taxon>
        <taxon>Acanthomorphata</taxon>
        <taxon>Ovalentaria</taxon>
        <taxon>Cichlomorphae</taxon>
        <taxon>Cichliformes</taxon>
        <taxon>Cichlidae</taxon>
        <taxon>African cichlids</taxon>
        <taxon>Pseudocrenilabrinae</taxon>
        <taxon>Lamprologini</taxon>
        <taxon>Neolamprologus</taxon>
    </lineage>
</organism>
<dbReference type="Pfam" id="PF16680">
    <property type="entry name" value="Ig_4"/>
    <property type="match status" value="1"/>
</dbReference>
<dbReference type="Bgee" id="ENSNBRG00000000559">
    <property type="expression patterns" value="Expressed in zone of skin and 5 other cell types or tissues"/>
</dbReference>
<dbReference type="GO" id="GO:0009897">
    <property type="term" value="C:external side of plasma membrane"/>
    <property type="evidence" value="ECO:0007669"/>
    <property type="project" value="TreeGrafter"/>
</dbReference>
<evidence type="ECO:0000313" key="7">
    <source>
        <dbReference type="Proteomes" id="UP000261580"/>
    </source>
</evidence>
<evidence type="ECO:0000256" key="2">
    <source>
        <dbReference type="ARBA" id="ARBA00022475"/>
    </source>
</evidence>
<reference evidence="6" key="1">
    <citation type="submission" date="2025-08" db="UniProtKB">
        <authorList>
            <consortium name="Ensembl"/>
        </authorList>
    </citation>
    <scope>IDENTIFICATION</scope>
</reference>
<dbReference type="Proteomes" id="UP000261580">
    <property type="component" value="Unassembled WGS sequence"/>
</dbReference>
<protein>
    <recommendedName>
        <fullName evidence="5">CD3 gamma/delta subunit Ig-like domain-containing protein</fullName>
    </recommendedName>
</protein>
<dbReference type="GO" id="GO:0042105">
    <property type="term" value="C:alpha-beta T cell receptor complex"/>
    <property type="evidence" value="ECO:0007669"/>
    <property type="project" value="TreeGrafter"/>
</dbReference>
<evidence type="ECO:0000256" key="1">
    <source>
        <dbReference type="ARBA" id="ARBA00004251"/>
    </source>
</evidence>
<reference evidence="6" key="2">
    <citation type="submission" date="2025-09" db="UniProtKB">
        <authorList>
            <consortium name="Ensembl"/>
        </authorList>
    </citation>
    <scope>IDENTIFICATION</scope>
</reference>
<keyword evidence="2" id="KW-1003">Cell membrane</keyword>
<dbReference type="Ensembl" id="ENSNBRT00000000719.1">
    <property type="protein sequence ID" value="ENSNBRP00000000673.1"/>
    <property type="gene ID" value="ENSNBRG00000000559.1"/>
</dbReference>
<dbReference type="GO" id="GO:0007166">
    <property type="term" value="P:cell surface receptor signaling pathway"/>
    <property type="evidence" value="ECO:0007669"/>
    <property type="project" value="TreeGrafter"/>
</dbReference>
<feature type="transmembrane region" description="Helical" evidence="4">
    <location>
        <begin position="83"/>
        <end position="102"/>
    </location>
</feature>
<dbReference type="PANTHER" id="PTHR10570">
    <property type="entry name" value="T-CELL SURFACE GLYCOPROTEIN CD3 GAMMA CHAIN / DELTA CHAIN"/>
    <property type="match status" value="1"/>
</dbReference>
<accession>A0A3Q4G3S9</accession>
<evidence type="ECO:0000256" key="3">
    <source>
        <dbReference type="ARBA" id="ARBA00022729"/>
    </source>
</evidence>
<evidence type="ECO:0000259" key="5">
    <source>
        <dbReference type="Pfam" id="PF16680"/>
    </source>
</evidence>
<keyword evidence="4" id="KW-0812">Transmembrane</keyword>
<dbReference type="InterPro" id="IPR013783">
    <property type="entry name" value="Ig-like_fold"/>
</dbReference>
<dbReference type="InterPro" id="IPR015484">
    <property type="entry name" value="CD3_esu/gsu/dsu"/>
</dbReference>
<sequence>SSFKALLCSLEIWRNQVKLTCPKEGKWIDRNGPIADSSANETYTFSYTSKGQYRCEYDSLKKYRFYVEGNVCENCFELDGNTLFMVIVGDLLLTIIMMVIVYRCSKKKSPAGPPQPSKGKTSLGPITDSQFRQCYHEVHTVHTLI</sequence>
<proteinExistence type="predicted"/>
<comment type="subcellular location">
    <subcellularLocation>
        <location evidence="1">Cell membrane</location>
        <topology evidence="1">Single-pass type I membrane protein</topology>
    </subcellularLocation>
</comment>
<dbReference type="Gene3D" id="2.60.40.10">
    <property type="entry name" value="Immunoglobulins"/>
    <property type="match status" value="1"/>
</dbReference>
<evidence type="ECO:0000256" key="4">
    <source>
        <dbReference type="SAM" id="Phobius"/>
    </source>
</evidence>
<feature type="domain" description="CD3 gamma/delta subunit Ig-like" evidence="5">
    <location>
        <begin position="15"/>
        <end position="78"/>
    </location>
</feature>
<dbReference type="GO" id="GO:0004888">
    <property type="term" value="F:transmembrane signaling receptor activity"/>
    <property type="evidence" value="ECO:0007669"/>
    <property type="project" value="TreeGrafter"/>
</dbReference>
<dbReference type="InterPro" id="IPR032052">
    <property type="entry name" value="Ig_4"/>
</dbReference>
<dbReference type="PANTHER" id="PTHR10570:SF9">
    <property type="entry name" value="T-CELL SURFACE GLYCOPROTEIN CD3 EPSILON CHAIN"/>
    <property type="match status" value="1"/>
</dbReference>
<name>A0A3Q4G3S9_NEOBR</name>
<keyword evidence="4" id="KW-1133">Transmembrane helix</keyword>
<keyword evidence="3" id="KW-0732">Signal</keyword>
<evidence type="ECO:0000313" key="6">
    <source>
        <dbReference type="Ensembl" id="ENSNBRP00000000673.1"/>
    </source>
</evidence>
<dbReference type="GO" id="GO:0045059">
    <property type="term" value="P:positive thymic T cell selection"/>
    <property type="evidence" value="ECO:0007669"/>
    <property type="project" value="TreeGrafter"/>
</dbReference>
<dbReference type="GeneTree" id="ENSGT00730000111885"/>